<organism evidence="2 3">
    <name type="scientific">Almyronema epifaneia S1</name>
    <dbReference type="NCBI Taxonomy" id="2991925"/>
    <lineage>
        <taxon>Bacteria</taxon>
        <taxon>Bacillati</taxon>
        <taxon>Cyanobacteriota</taxon>
        <taxon>Cyanophyceae</taxon>
        <taxon>Nodosilineales</taxon>
        <taxon>Nodosilineaceae</taxon>
        <taxon>Almyronema</taxon>
        <taxon>Almyronema epifaneia</taxon>
    </lineage>
</organism>
<feature type="coiled-coil region" evidence="1">
    <location>
        <begin position="359"/>
        <end position="386"/>
    </location>
</feature>
<keyword evidence="3" id="KW-1185">Reference proteome</keyword>
<evidence type="ECO:0000313" key="2">
    <source>
        <dbReference type="EMBL" id="MFE4105228.1"/>
    </source>
</evidence>
<evidence type="ECO:0008006" key="4">
    <source>
        <dbReference type="Google" id="ProtNLM"/>
    </source>
</evidence>
<gene>
    <name evidence="2" type="ORF">ACFVKH_02995</name>
</gene>
<reference evidence="2 3" key="1">
    <citation type="submission" date="2024-10" db="EMBL/GenBank/DDBJ databases">
        <authorList>
            <person name="Ratan Roy A."/>
            <person name="Morales Sandoval P.H."/>
            <person name="De Los Santos Villalobos S."/>
            <person name="Chakraborty S."/>
            <person name="Mukherjee J."/>
        </authorList>
    </citation>
    <scope>NUCLEOTIDE SEQUENCE [LARGE SCALE GENOMIC DNA]</scope>
    <source>
        <strain evidence="2 3">S1</strain>
    </source>
</reference>
<comment type="caution">
    <text evidence="2">The sequence shown here is derived from an EMBL/GenBank/DDBJ whole genome shotgun (WGS) entry which is preliminary data.</text>
</comment>
<dbReference type="EMBL" id="JBHZOL010000021">
    <property type="protein sequence ID" value="MFE4105228.1"/>
    <property type="molecule type" value="Genomic_DNA"/>
</dbReference>
<accession>A0ABW6IAQ0</accession>
<dbReference type="RefSeq" id="WP_377961418.1">
    <property type="nucleotide sequence ID" value="NZ_JBHZOL010000021.1"/>
</dbReference>
<protein>
    <recommendedName>
        <fullName evidence="4">Glycosyltransferase family 1 protein</fullName>
    </recommendedName>
</protein>
<dbReference type="Gene3D" id="3.40.50.2000">
    <property type="entry name" value="Glycogen Phosphorylase B"/>
    <property type="match status" value="1"/>
</dbReference>
<keyword evidence="1" id="KW-0175">Coiled coil</keyword>
<evidence type="ECO:0000256" key="1">
    <source>
        <dbReference type="SAM" id="Coils"/>
    </source>
</evidence>
<evidence type="ECO:0000313" key="3">
    <source>
        <dbReference type="Proteomes" id="UP001600165"/>
    </source>
</evidence>
<sequence>MPARALLTNHHFKNFAGSELLTLDLYQALINRGYEVEIATFLYADPLKEHCQKLGINVTNILRDSLQSQEYELVWSHHFPVLVKVVLEDKIKFSKLVLSSLSPYEPLESIQIFDNLASTIVCNSYETKKKLETYLSEDSTNKLHVFPNSVPSSWFRFFDSQKTLSKTIQKIAIVTNHPPQELLDFQKYAVSQNYTVEIIGAQHKFALVTPELLSFYDVIISIGRTVQHCMAIGIPVYCYDHFGGPGWITPENLKNAEFFNYSGRCCKTIRNHYEILDDLCNGYGAALRTVPYLQTYARDFYSFDKNFDWVCKEIGVENNLSESAVKSVELPDEIRIKVGFLSQLYIRVLYESNELVAQLSKSQLEFQQANIELNNLKHLLQSIEKSKFWKVRKAWLRLKHMLGKHT</sequence>
<dbReference type="Proteomes" id="UP001600165">
    <property type="component" value="Unassembled WGS sequence"/>
</dbReference>
<name>A0ABW6IAQ0_9CYAN</name>
<proteinExistence type="predicted"/>
<dbReference type="SUPFAM" id="SSF53756">
    <property type="entry name" value="UDP-Glycosyltransferase/glycogen phosphorylase"/>
    <property type="match status" value="1"/>
</dbReference>